<evidence type="ECO:0000256" key="6">
    <source>
        <dbReference type="PROSITE-ProRule" id="PRU01240"/>
    </source>
</evidence>
<evidence type="ECO:0000256" key="5">
    <source>
        <dbReference type="PIRSR" id="PIRSR615500-1"/>
    </source>
</evidence>
<dbReference type="InterPro" id="IPR015500">
    <property type="entry name" value="Peptidase_S8_subtilisin-rel"/>
</dbReference>
<feature type="active site" description="Charge relay system" evidence="5 6">
    <location>
        <position position="345"/>
    </location>
</feature>
<dbReference type="InterPro" id="IPR023827">
    <property type="entry name" value="Peptidase_S8_Asp-AS"/>
</dbReference>
<comment type="caution">
    <text evidence="8">The sequence shown here is derived from an EMBL/GenBank/DDBJ whole genome shotgun (WGS) entry which is preliminary data.</text>
</comment>
<dbReference type="InterPro" id="IPR036852">
    <property type="entry name" value="Peptidase_S8/S53_dom_sf"/>
</dbReference>
<dbReference type="PROSITE" id="PS00136">
    <property type="entry name" value="SUBTILASE_ASP"/>
    <property type="match status" value="1"/>
</dbReference>
<dbReference type="InterPro" id="IPR037045">
    <property type="entry name" value="S8pro/Inhibitor_I9_sf"/>
</dbReference>
<dbReference type="GO" id="GO:0004252">
    <property type="term" value="F:serine-type endopeptidase activity"/>
    <property type="evidence" value="ECO:0007669"/>
    <property type="project" value="UniProtKB-UniRule"/>
</dbReference>
<dbReference type="InterPro" id="IPR000209">
    <property type="entry name" value="Peptidase_S8/S53_dom"/>
</dbReference>
<organism evidence="8 9">
    <name type="scientific">Fonticella tunisiensis</name>
    <dbReference type="NCBI Taxonomy" id="1096341"/>
    <lineage>
        <taxon>Bacteria</taxon>
        <taxon>Bacillati</taxon>
        <taxon>Bacillota</taxon>
        <taxon>Clostridia</taxon>
        <taxon>Eubacteriales</taxon>
        <taxon>Clostridiaceae</taxon>
        <taxon>Fonticella</taxon>
    </lineage>
</organism>
<sequence>MRLFGFGGKIDKNIKPYLNINSRRAIPVILCYKSNFKLIKNKILSAGGKIKYEYQNVNAVSCELSPFSIDKISEIPEVSFICFDYKASLCLRKSKDMLGIKHATTFNLTGKGIGIGLVDTGIYPHPDLTVRRNAIAFFKDLINGYNSPYDDNGHGTFMAGLIASSGHMSSQMYTGVAPGANILCIKAFDSAGKGFVSDIIKAIDILVSVKDTYNMKVLCLPFELPGLEKLKTNPMEDIIKKAISLGITVIAPAGNLGPQPYSIYFPGNINEVITVGGASTLDGNIKNISICSFSGRGPTLSGLAKPDISAPAHNVISLLSDTLYTPSERKNVSLKTYYTTMSGTSISCALISGICTLILEKTPGLTPQDLKSILCLSTISIGENKFSQGKGLFIFDKIIK</sequence>
<evidence type="ECO:0000256" key="2">
    <source>
        <dbReference type="ARBA" id="ARBA00022670"/>
    </source>
</evidence>
<keyword evidence="2 6" id="KW-0645">Protease</keyword>
<keyword evidence="4 6" id="KW-0720">Serine protease</keyword>
<dbReference type="EMBL" id="SOAZ01000002">
    <property type="protein sequence ID" value="TDT63249.1"/>
    <property type="molecule type" value="Genomic_DNA"/>
</dbReference>
<feature type="active site" description="Charge relay system" evidence="5 6">
    <location>
        <position position="154"/>
    </location>
</feature>
<feature type="active site" description="Charge relay system" evidence="5 6">
    <location>
        <position position="119"/>
    </location>
</feature>
<evidence type="ECO:0000313" key="9">
    <source>
        <dbReference type="Proteomes" id="UP000295325"/>
    </source>
</evidence>
<dbReference type="AlphaFoldDB" id="A0A4R7KT99"/>
<comment type="similarity">
    <text evidence="1 6">Belongs to the peptidase S8 family.</text>
</comment>
<dbReference type="PANTHER" id="PTHR43806">
    <property type="entry name" value="PEPTIDASE S8"/>
    <property type="match status" value="1"/>
</dbReference>
<dbReference type="SUPFAM" id="SSF52743">
    <property type="entry name" value="Subtilisin-like"/>
    <property type="match status" value="1"/>
</dbReference>
<dbReference type="PRINTS" id="PR00723">
    <property type="entry name" value="SUBTILISIN"/>
</dbReference>
<keyword evidence="9" id="KW-1185">Reference proteome</keyword>
<dbReference type="RefSeq" id="WP_133626920.1">
    <property type="nucleotide sequence ID" value="NZ_SOAZ01000002.1"/>
</dbReference>
<gene>
    <name evidence="8" type="ORF">EDD71_1028</name>
</gene>
<evidence type="ECO:0000256" key="1">
    <source>
        <dbReference type="ARBA" id="ARBA00011073"/>
    </source>
</evidence>
<dbReference type="PROSITE" id="PS51892">
    <property type="entry name" value="SUBTILASE"/>
    <property type="match status" value="1"/>
</dbReference>
<dbReference type="GO" id="GO:0006508">
    <property type="term" value="P:proteolysis"/>
    <property type="evidence" value="ECO:0007669"/>
    <property type="project" value="UniProtKB-KW"/>
</dbReference>
<evidence type="ECO:0000256" key="4">
    <source>
        <dbReference type="ARBA" id="ARBA00022825"/>
    </source>
</evidence>
<dbReference type="Gene3D" id="3.30.70.80">
    <property type="entry name" value="Peptidase S8 propeptide/proteinase inhibitor I9"/>
    <property type="match status" value="1"/>
</dbReference>
<dbReference type="PANTHER" id="PTHR43806:SF11">
    <property type="entry name" value="CEREVISIN-RELATED"/>
    <property type="match status" value="1"/>
</dbReference>
<evidence type="ECO:0000259" key="7">
    <source>
        <dbReference type="Pfam" id="PF00082"/>
    </source>
</evidence>
<keyword evidence="3 6" id="KW-0378">Hydrolase</keyword>
<name>A0A4R7KT99_9CLOT</name>
<protein>
    <submittedName>
        <fullName evidence="8">Serine protease AprX</fullName>
    </submittedName>
</protein>
<evidence type="ECO:0000256" key="3">
    <source>
        <dbReference type="ARBA" id="ARBA00022801"/>
    </source>
</evidence>
<reference evidence="8 9" key="1">
    <citation type="submission" date="2019-03" db="EMBL/GenBank/DDBJ databases">
        <title>Genomic Encyclopedia of Type Strains, Phase IV (KMG-IV): sequencing the most valuable type-strain genomes for metagenomic binning, comparative biology and taxonomic classification.</title>
        <authorList>
            <person name="Goeker M."/>
        </authorList>
    </citation>
    <scope>NUCLEOTIDE SEQUENCE [LARGE SCALE GENOMIC DNA]</scope>
    <source>
        <strain evidence="8 9">DSM 24455</strain>
    </source>
</reference>
<feature type="domain" description="Peptidase S8/S53" evidence="7">
    <location>
        <begin position="110"/>
        <end position="388"/>
    </location>
</feature>
<proteinExistence type="inferred from homology"/>
<dbReference type="InterPro" id="IPR050131">
    <property type="entry name" value="Peptidase_S8_subtilisin-like"/>
</dbReference>
<dbReference type="OrthoDB" id="9798386at2"/>
<evidence type="ECO:0000313" key="8">
    <source>
        <dbReference type="EMBL" id="TDT63249.1"/>
    </source>
</evidence>
<dbReference type="SUPFAM" id="SSF54897">
    <property type="entry name" value="Protease propeptides/inhibitors"/>
    <property type="match status" value="1"/>
</dbReference>
<accession>A0A4R7KT99</accession>
<dbReference type="Gene3D" id="3.40.50.200">
    <property type="entry name" value="Peptidase S8/S53 domain"/>
    <property type="match status" value="1"/>
</dbReference>
<dbReference type="Proteomes" id="UP000295325">
    <property type="component" value="Unassembled WGS sequence"/>
</dbReference>
<dbReference type="Pfam" id="PF00082">
    <property type="entry name" value="Peptidase_S8"/>
    <property type="match status" value="1"/>
</dbReference>